<comment type="subcellular location">
    <subcellularLocation>
        <location evidence="1">Membrane</location>
    </subcellularLocation>
</comment>
<dbReference type="Pfam" id="PF14778">
    <property type="entry name" value="ODR4-like"/>
    <property type="match status" value="1"/>
</dbReference>
<name>A0ABD1ACE3_CARAN</name>
<keyword evidence="4 7" id="KW-1133">Transmembrane helix</keyword>
<evidence type="ECO:0000313" key="9">
    <source>
        <dbReference type="Proteomes" id="UP001558713"/>
    </source>
</evidence>
<feature type="region of interest" description="Disordered" evidence="6">
    <location>
        <begin position="442"/>
        <end position="463"/>
    </location>
</feature>
<evidence type="ECO:0000256" key="7">
    <source>
        <dbReference type="SAM" id="Phobius"/>
    </source>
</evidence>
<dbReference type="PANTHER" id="PTHR33966">
    <property type="entry name" value="PROTEIN ODR-4 HOMOLOG"/>
    <property type="match status" value="1"/>
</dbReference>
<dbReference type="InterPro" id="IPR029454">
    <property type="entry name" value="ODR-4-like"/>
</dbReference>
<feature type="compositionally biased region" description="Basic and acidic residues" evidence="6">
    <location>
        <begin position="448"/>
        <end position="460"/>
    </location>
</feature>
<comment type="caution">
    <text evidence="8">The sequence shown here is derived from an EMBL/GenBank/DDBJ whole genome shotgun (WGS) entry which is preliminary data.</text>
</comment>
<evidence type="ECO:0000256" key="1">
    <source>
        <dbReference type="ARBA" id="ARBA00004370"/>
    </source>
</evidence>
<keyword evidence="5 7" id="KW-0472">Membrane</keyword>
<dbReference type="PANTHER" id="PTHR33966:SF1">
    <property type="entry name" value="PROTEIN ODR-4 HOMOLOG"/>
    <property type="match status" value="1"/>
</dbReference>
<evidence type="ECO:0000256" key="6">
    <source>
        <dbReference type="SAM" id="MobiDB-lite"/>
    </source>
</evidence>
<feature type="transmembrane region" description="Helical" evidence="7">
    <location>
        <begin position="469"/>
        <end position="489"/>
    </location>
</feature>
<sequence length="492" mass="54389">MVKAVVGEDTRLTSIEGRLSHSAIPAEVGLVIGKLSSALDRGFVFDLIPTPSNDDEKPACSVLETRDDKRKPSKSKSQSSESSSLSIDSDWVAEHARQVSRMLLGGMKVVGIYVWASETAFKNSTMILCQAIKGVTDAIRHLDSSLDEALLIHICYSPRRWNCRTCLLSASITSSNLRPCDFKLGRVLSSLKRFRCSYSFNFRLPIYSEGESTAQTFTDILRKELAIHEKELKSAIAMIDGDLVHNDEPCNVDGEHEIELVFPFMKDIRVEASTAKNVTGILLFGGSISSYAYLNAKEPVSQAIADIKADIVRSLQSRLDIICDEAEQDLNPSDVGDNEEADEISKNSISKLMLNSSTKACNLCLPRRVLVPWLAGMYICDYLQPFESVEVVKERCIELMSMEHSSLEASKISEVETETSLLIAESMWDVISPASSSSNLRLGGNMERTMREDESKRTTGDDSGNASKIPILVAIFVLLLSIILGFMLYQKD</sequence>
<keyword evidence="9" id="KW-1185">Reference proteome</keyword>
<organism evidence="8 9">
    <name type="scientific">Cardamine amara subsp. amara</name>
    <dbReference type="NCBI Taxonomy" id="228776"/>
    <lineage>
        <taxon>Eukaryota</taxon>
        <taxon>Viridiplantae</taxon>
        <taxon>Streptophyta</taxon>
        <taxon>Embryophyta</taxon>
        <taxon>Tracheophyta</taxon>
        <taxon>Spermatophyta</taxon>
        <taxon>Magnoliopsida</taxon>
        <taxon>eudicotyledons</taxon>
        <taxon>Gunneridae</taxon>
        <taxon>Pentapetalae</taxon>
        <taxon>rosids</taxon>
        <taxon>malvids</taxon>
        <taxon>Brassicales</taxon>
        <taxon>Brassicaceae</taxon>
        <taxon>Cardamineae</taxon>
        <taxon>Cardamine</taxon>
    </lineage>
</organism>
<dbReference type="Proteomes" id="UP001558713">
    <property type="component" value="Unassembled WGS sequence"/>
</dbReference>
<evidence type="ECO:0000256" key="4">
    <source>
        <dbReference type="ARBA" id="ARBA00022989"/>
    </source>
</evidence>
<gene>
    <name evidence="8" type="ORF">V5N11_022319</name>
</gene>
<proteinExistence type="inferred from homology"/>
<dbReference type="AlphaFoldDB" id="A0ABD1ACE3"/>
<evidence type="ECO:0000256" key="2">
    <source>
        <dbReference type="ARBA" id="ARBA00010131"/>
    </source>
</evidence>
<comment type="similarity">
    <text evidence="2">Belongs to the ODR-4 family.</text>
</comment>
<accession>A0ABD1ACE3</accession>
<keyword evidence="3 7" id="KW-0812">Transmembrane</keyword>
<dbReference type="EMBL" id="JBANAX010000608">
    <property type="protein sequence ID" value="KAL1200829.1"/>
    <property type="molecule type" value="Genomic_DNA"/>
</dbReference>
<evidence type="ECO:0000313" key="8">
    <source>
        <dbReference type="EMBL" id="KAL1200829.1"/>
    </source>
</evidence>
<evidence type="ECO:0000256" key="5">
    <source>
        <dbReference type="ARBA" id="ARBA00023136"/>
    </source>
</evidence>
<evidence type="ECO:0008006" key="10">
    <source>
        <dbReference type="Google" id="ProtNLM"/>
    </source>
</evidence>
<protein>
    <recommendedName>
        <fullName evidence="10">Protein odr-4 homolog</fullName>
    </recommendedName>
</protein>
<dbReference type="GO" id="GO:0016020">
    <property type="term" value="C:membrane"/>
    <property type="evidence" value="ECO:0007669"/>
    <property type="project" value="UniProtKB-SubCell"/>
</dbReference>
<evidence type="ECO:0000256" key="3">
    <source>
        <dbReference type="ARBA" id="ARBA00022692"/>
    </source>
</evidence>
<reference evidence="8 9" key="1">
    <citation type="submission" date="2024-04" db="EMBL/GenBank/DDBJ databases">
        <title>Genome assembly C_amara_ONT_v2.</title>
        <authorList>
            <person name="Yant L."/>
            <person name="Moore C."/>
            <person name="Slenker M."/>
        </authorList>
    </citation>
    <scope>NUCLEOTIDE SEQUENCE [LARGE SCALE GENOMIC DNA]</scope>
    <source>
        <tissue evidence="8">Leaf</tissue>
    </source>
</reference>